<sequence length="345" mass="37345">MSYRRPLVVLIVFVVVSFALTWTVHLTLERGVPGRVDRYSAMFTDVSGLRTGDDVRVAGVRVGRVDAIDLIGTRAKVTFELQHDQRVYGNTLASITYQNIIGQRYLGLSMGDFHAPAPLAPGATIPVEHTEPSFDLSALLHGFEPLFGMLKPQDVDNLTTALVRGLQGDDGAITTLIAETSTLAEAFAGPDQILGTVVDNLARVVGNLAAQSGNIQTTIAQSRKIFEGLNQQRDQLFDQVSEISGVLDRAAQVVDGARPAVSEFITRQPGFARHFLDNKDKFAYLGYNIPLLLKSLSRIVDSGSFLNAYICNIELSVVPQVNPLLSALLRAATPGGTPRNSAICR</sequence>
<dbReference type="InterPro" id="IPR052336">
    <property type="entry name" value="MlaD_Phospholipid_Transporter"/>
</dbReference>
<feature type="domain" description="Mce/MlaD" evidence="1">
    <location>
        <begin position="38"/>
        <end position="111"/>
    </location>
</feature>
<proteinExistence type="predicted"/>
<comment type="caution">
    <text evidence="3">The sequence shown here is derived from an EMBL/GenBank/DDBJ whole genome shotgun (WGS) entry which is preliminary data.</text>
</comment>
<evidence type="ECO:0000259" key="2">
    <source>
        <dbReference type="Pfam" id="PF11887"/>
    </source>
</evidence>
<dbReference type="InterPro" id="IPR024516">
    <property type="entry name" value="Mce_C"/>
</dbReference>
<accession>A0ABW6PA06</accession>
<protein>
    <submittedName>
        <fullName evidence="3">MCE family protein</fullName>
    </submittedName>
</protein>
<name>A0ABW6PA06_9NOCA</name>
<dbReference type="RefSeq" id="WP_387398945.1">
    <property type="nucleotide sequence ID" value="NZ_JBIAMT010000005.1"/>
</dbReference>
<dbReference type="Pfam" id="PF11887">
    <property type="entry name" value="Mce4_CUP1"/>
    <property type="match status" value="1"/>
</dbReference>
<feature type="domain" description="Mammalian cell entry C-terminal" evidence="2">
    <location>
        <begin position="116"/>
        <end position="273"/>
    </location>
</feature>
<dbReference type="InterPro" id="IPR005693">
    <property type="entry name" value="Mce"/>
</dbReference>
<dbReference type="PANTHER" id="PTHR33371:SF17">
    <property type="entry name" value="MCE-FAMILY PROTEIN MCE1B"/>
    <property type="match status" value="1"/>
</dbReference>
<evidence type="ECO:0000259" key="1">
    <source>
        <dbReference type="Pfam" id="PF02470"/>
    </source>
</evidence>
<organism evidence="3 4">
    <name type="scientific">Nocardia aobensis</name>
    <dbReference type="NCBI Taxonomy" id="257277"/>
    <lineage>
        <taxon>Bacteria</taxon>
        <taxon>Bacillati</taxon>
        <taxon>Actinomycetota</taxon>
        <taxon>Actinomycetes</taxon>
        <taxon>Mycobacteriales</taxon>
        <taxon>Nocardiaceae</taxon>
        <taxon>Nocardia</taxon>
    </lineage>
</organism>
<gene>
    <name evidence="3" type="ORF">ACFYU5_26545</name>
</gene>
<dbReference type="EMBL" id="JBIAMT010000005">
    <property type="protein sequence ID" value="MFF0499988.1"/>
    <property type="molecule type" value="Genomic_DNA"/>
</dbReference>
<evidence type="ECO:0000313" key="4">
    <source>
        <dbReference type="Proteomes" id="UP001601442"/>
    </source>
</evidence>
<dbReference type="NCBIfam" id="TIGR00996">
    <property type="entry name" value="Mtu_fam_mce"/>
    <property type="match status" value="1"/>
</dbReference>
<dbReference type="Proteomes" id="UP001601442">
    <property type="component" value="Unassembled WGS sequence"/>
</dbReference>
<dbReference type="InterPro" id="IPR003399">
    <property type="entry name" value="Mce/MlaD"/>
</dbReference>
<reference evidence="3 4" key="1">
    <citation type="submission" date="2024-10" db="EMBL/GenBank/DDBJ databases">
        <title>The Natural Products Discovery Center: Release of the First 8490 Sequenced Strains for Exploring Actinobacteria Biosynthetic Diversity.</title>
        <authorList>
            <person name="Kalkreuter E."/>
            <person name="Kautsar S.A."/>
            <person name="Yang D."/>
            <person name="Bader C.D."/>
            <person name="Teijaro C.N."/>
            <person name="Fluegel L."/>
            <person name="Davis C.M."/>
            <person name="Simpson J.R."/>
            <person name="Lauterbach L."/>
            <person name="Steele A.D."/>
            <person name="Gui C."/>
            <person name="Meng S."/>
            <person name="Li G."/>
            <person name="Viehrig K."/>
            <person name="Ye F."/>
            <person name="Su P."/>
            <person name="Kiefer A.F."/>
            <person name="Nichols A."/>
            <person name="Cepeda A.J."/>
            <person name="Yan W."/>
            <person name="Fan B."/>
            <person name="Jiang Y."/>
            <person name="Adhikari A."/>
            <person name="Zheng C.-J."/>
            <person name="Schuster L."/>
            <person name="Cowan T.M."/>
            <person name="Smanski M.J."/>
            <person name="Chevrette M.G."/>
            <person name="De Carvalho L.P.S."/>
            <person name="Shen B."/>
        </authorList>
    </citation>
    <scope>NUCLEOTIDE SEQUENCE [LARGE SCALE GENOMIC DNA]</scope>
    <source>
        <strain evidence="3 4">NPDC004119</strain>
    </source>
</reference>
<dbReference type="Pfam" id="PF02470">
    <property type="entry name" value="MlaD"/>
    <property type="match status" value="1"/>
</dbReference>
<evidence type="ECO:0000313" key="3">
    <source>
        <dbReference type="EMBL" id="MFF0499988.1"/>
    </source>
</evidence>
<dbReference type="PANTHER" id="PTHR33371">
    <property type="entry name" value="INTERMEMBRANE PHOSPHOLIPID TRANSPORT SYSTEM BINDING PROTEIN MLAD-RELATED"/>
    <property type="match status" value="1"/>
</dbReference>
<keyword evidence="4" id="KW-1185">Reference proteome</keyword>